<protein>
    <submittedName>
        <fullName evidence="2">Uncharacterized protein</fullName>
    </submittedName>
</protein>
<name>A0AC34FK42_9BILA</name>
<accession>A0AC34FK42</accession>
<evidence type="ECO:0000313" key="1">
    <source>
        <dbReference type="Proteomes" id="UP000887579"/>
    </source>
</evidence>
<dbReference type="WBParaSite" id="ES5_v2.g17679.t1">
    <property type="protein sequence ID" value="ES5_v2.g17679.t1"/>
    <property type="gene ID" value="ES5_v2.g17679"/>
</dbReference>
<sequence length="321" mass="37359">MNLSNSSNATASILKETTASKTRKRKADDDLKLDVVPSKRDLFLSTYRRRQDWSLPESIIYYMAKNPKNAEVYLKLVQSCKYFFVMNPIIVAKNLKFNYKDQEWEASSKNDRKCIDLKNNSTKFWITDVFDNCLYKATPNLASIIPHLYQVDVKKLCLTSDVISFTDFLFLSSNVEDLIVRNVKITNIDDTPVSLEKLVEVLPNLKNFNFHDIPDSLSVTSNTVKELLKLPNFKKLNKFEISGIKESFDVDTFFAHIKEVKHLKVYLSFNVSISEAFKTRLEIIVDEILDTQNHDYEPPLIYFSGLDFFKWLTMVFLYQDD</sequence>
<evidence type="ECO:0000313" key="2">
    <source>
        <dbReference type="WBParaSite" id="ES5_v2.g17679.t1"/>
    </source>
</evidence>
<reference evidence="2" key="1">
    <citation type="submission" date="2022-11" db="UniProtKB">
        <authorList>
            <consortium name="WormBaseParasite"/>
        </authorList>
    </citation>
    <scope>IDENTIFICATION</scope>
</reference>
<dbReference type="Proteomes" id="UP000887579">
    <property type="component" value="Unplaced"/>
</dbReference>
<proteinExistence type="predicted"/>
<organism evidence="1 2">
    <name type="scientific">Panagrolaimus sp. ES5</name>
    <dbReference type="NCBI Taxonomy" id="591445"/>
    <lineage>
        <taxon>Eukaryota</taxon>
        <taxon>Metazoa</taxon>
        <taxon>Ecdysozoa</taxon>
        <taxon>Nematoda</taxon>
        <taxon>Chromadorea</taxon>
        <taxon>Rhabditida</taxon>
        <taxon>Tylenchina</taxon>
        <taxon>Panagrolaimomorpha</taxon>
        <taxon>Panagrolaimoidea</taxon>
        <taxon>Panagrolaimidae</taxon>
        <taxon>Panagrolaimus</taxon>
    </lineage>
</organism>